<proteinExistence type="predicted"/>
<accession>A0ABX0QJ26</accession>
<dbReference type="PANTHER" id="PTHR22916">
    <property type="entry name" value="GLYCOSYLTRANSFERASE"/>
    <property type="match status" value="1"/>
</dbReference>
<evidence type="ECO:0000313" key="3">
    <source>
        <dbReference type="Proteomes" id="UP000606008"/>
    </source>
</evidence>
<gene>
    <name evidence="2" type="ORF">F7231_12855</name>
</gene>
<protein>
    <submittedName>
        <fullName evidence="2">Glycosyltransferase</fullName>
    </submittedName>
</protein>
<dbReference type="Proteomes" id="UP000606008">
    <property type="component" value="Unassembled WGS sequence"/>
</dbReference>
<dbReference type="SUPFAM" id="SSF53448">
    <property type="entry name" value="Nucleotide-diphospho-sugar transferases"/>
    <property type="match status" value="1"/>
</dbReference>
<dbReference type="Gene3D" id="3.90.550.10">
    <property type="entry name" value="Spore Coat Polysaccharide Biosynthesis Protein SpsA, Chain A"/>
    <property type="match status" value="1"/>
</dbReference>
<feature type="domain" description="Glycosyltransferase 2-like" evidence="1">
    <location>
        <begin position="2"/>
        <end position="136"/>
    </location>
</feature>
<reference evidence="2" key="1">
    <citation type="submission" date="2024-05" db="EMBL/GenBank/DDBJ databases">
        <authorList>
            <person name="Jung D.-H."/>
        </authorList>
    </citation>
    <scope>NUCLEOTIDE SEQUENCE</scope>
    <source>
        <strain evidence="2">JA-25</strain>
    </source>
</reference>
<organism evidence="2 3">
    <name type="scientific">Fibrivirga algicola</name>
    <dbReference type="NCBI Taxonomy" id="2950420"/>
    <lineage>
        <taxon>Bacteria</taxon>
        <taxon>Pseudomonadati</taxon>
        <taxon>Bacteroidota</taxon>
        <taxon>Cytophagia</taxon>
        <taxon>Cytophagales</taxon>
        <taxon>Spirosomataceae</taxon>
        <taxon>Fibrivirga</taxon>
    </lineage>
</organism>
<dbReference type="EMBL" id="WAEL01000004">
    <property type="protein sequence ID" value="NID11062.1"/>
    <property type="molecule type" value="Genomic_DNA"/>
</dbReference>
<dbReference type="Pfam" id="PF00535">
    <property type="entry name" value="Glycos_transf_2"/>
    <property type="match status" value="1"/>
</dbReference>
<dbReference type="PANTHER" id="PTHR22916:SF3">
    <property type="entry name" value="UDP-GLCNAC:BETAGAL BETA-1,3-N-ACETYLGLUCOSAMINYLTRANSFERASE-LIKE PROTEIN 1"/>
    <property type="match status" value="1"/>
</dbReference>
<evidence type="ECO:0000259" key="1">
    <source>
        <dbReference type="Pfam" id="PF00535"/>
    </source>
</evidence>
<dbReference type="InterPro" id="IPR029044">
    <property type="entry name" value="Nucleotide-diphossugar_trans"/>
</dbReference>
<evidence type="ECO:0000313" key="2">
    <source>
        <dbReference type="EMBL" id="NID11062.1"/>
    </source>
</evidence>
<name>A0ABX0QJ26_9BACT</name>
<dbReference type="InterPro" id="IPR001173">
    <property type="entry name" value="Glyco_trans_2-like"/>
</dbReference>
<sequence length="300" mass="34927">MIPVYNCGFYLKETLNSVLKQDIGVRRMQIEVVDDASNDIDVESLVKEIGNGRIIYTRQPYNVGSLRNFETCLNHSSGYLIHLLHGDDIVLPGYYKSITSLFEKYPQAGAAFCRHNYINNQGKKIGQEVQESEQPGLLHNWLPKLAKRQRIQYCSITVRREVYEKLGGFYGVTYGEDWEMWTRIAEQFSFAYTPEILAEYRIHESSISHDLLTSGQNLRDLQWVIDQIQHYLPEESRYKLKKLAMKHYAHYGLGTASLIWKNSRNKKSTASQIKESFKMHTDAYMVAKVIWLYCKMSALW</sequence>
<comment type="caution">
    <text evidence="2">The sequence shown here is derived from an EMBL/GenBank/DDBJ whole genome shotgun (WGS) entry which is preliminary data.</text>
</comment>
<keyword evidence="3" id="KW-1185">Reference proteome</keyword>